<protein>
    <recommendedName>
        <fullName evidence="2">Response regulatory domain-containing protein</fullName>
    </recommendedName>
</protein>
<organism evidence="1">
    <name type="scientific">Candidatus Methanophaga sp. ANME-1 ERB7</name>
    <dbReference type="NCBI Taxonomy" id="2759913"/>
    <lineage>
        <taxon>Archaea</taxon>
        <taxon>Methanobacteriati</taxon>
        <taxon>Methanobacteriota</taxon>
        <taxon>Stenosarchaea group</taxon>
        <taxon>Methanomicrobia</taxon>
        <taxon>Candidatus Methanophagales</taxon>
        <taxon>Candidatus Methanophagaceae</taxon>
        <taxon>Candidatus Methanophaga</taxon>
    </lineage>
</organism>
<reference evidence="1" key="1">
    <citation type="submission" date="2020-06" db="EMBL/GenBank/DDBJ databases">
        <title>Unique genomic features of the anaerobic methanotrophic archaea.</title>
        <authorList>
            <person name="Chadwick G.L."/>
            <person name="Skennerton C.T."/>
            <person name="Laso-Perez R."/>
            <person name="Leu A.O."/>
            <person name="Speth D.R."/>
            <person name="Yu H."/>
            <person name="Morgan-Lang C."/>
            <person name="Hatzenpichler R."/>
            <person name="Goudeau D."/>
            <person name="Malmstrom R."/>
            <person name="Brazelton W.J."/>
            <person name="Woyke T."/>
            <person name="Hallam S.J."/>
            <person name="Tyson G.W."/>
            <person name="Wegener G."/>
            <person name="Boetius A."/>
            <person name="Orphan V."/>
        </authorList>
    </citation>
    <scope>NUCLEOTIDE SEQUENCE</scope>
</reference>
<evidence type="ECO:0008006" key="2">
    <source>
        <dbReference type="Google" id="ProtNLM"/>
    </source>
</evidence>
<proteinExistence type="predicted"/>
<dbReference type="AlphaFoldDB" id="A0A7G9Z496"/>
<dbReference type="EMBL" id="MT631602">
    <property type="protein sequence ID" value="QNO55080.1"/>
    <property type="molecule type" value="Genomic_DNA"/>
</dbReference>
<evidence type="ECO:0000313" key="1">
    <source>
        <dbReference type="EMBL" id="QNO55080.1"/>
    </source>
</evidence>
<name>A0A7G9Z496_9EURY</name>
<accession>A0A7G9Z496</accession>
<gene>
    <name evidence="1" type="ORF">PBMGCBEP_00014</name>
</gene>
<sequence>MEKAKILLVENEAITAKDIHDRLQDLNYAPAISHFQENRLLNRLM</sequence>